<accession>A0A6A5TSW1</accession>
<dbReference type="EMBL" id="ML976993">
    <property type="protein sequence ID" value="KAF1955745.1"/>
    <property type="molecule type" value="Genomic_DNA"/>
</dbReference>
<evidence type="ECO:0000313" key="7">
    <source>
        <dbReference type="Proteomes" id="UP000800035"/>
    </source>
</evidence>
<evidence type="ECO:0000256" key="4">
    <source>
        <dbReference type="ARBA" id="ARBA00023163"/>
    </source>
</evidence>
<gene>
    <name evidence="6" type="ORF">CC80DRAFT_492720</name>
</gene>
<proteinExistence type="predicted"/>
<dbReference type="Proteomes" id="UP000800035">
    <property type="component" value="Unassembled WGS sequence"/>
</dbReference>
<keyword evidence="4" id="KW-0804">Transcription</keyword>
<keyword evidence="2" id="KW-0862">Zinc</keyword>
<keyword evidence="1" id="KW-0479">Metal-binding</keyword>
<evidence type="ECO:0000256" key="1">
    <source>
        <dbReference type="ARBA" id="ARBA00022723"/>
    </source>
</evidence>
<dbReference type="GO" id="GO:0046872">
    <property type="term" value="F:metal ion binding"/>
    <property type="evidence" value="ECO:0007669"/>
    <property type="project" value="UniProtKB-KW"/>
</dbReference>
<evidence type="ECO:0000256" key="2">
    <source>
        <dbReference type="ARBA" id="ARBA00022833"/>
    </source>
</evidence>
<organism evidence="6 7">
    <name type="scientific">Byssothecium circinans</name>
    <dbReference type="NCBI Taxonomy" id="147558"/>
    <lineage>
        <taxon>Eukaryota</taxon>
        <taxon>Fungi</taxon>
        <taxon>Dikarya</taxon>
        <taxon>Ascomycota</taxon>
        <taxon>Pezizomycotina</taxon>
        <taxon>Dothideomycetes</taxon>
        <taxon>Pleosporomycetidae</taxon>
        <taxon>Pleosporales</taxon>
        <taxon>Massarineae</taxon>
        <taxon>Massarinaceae</taxon>
        <taxon>Byssothecium</taxon>
    </lineage>
</organism>
<keyword evidence="7" id="KW-1185">Reference proteome</keyword>
<sequence length="209" mass="23101">MNLHVSLDTIARFSGKYGEEEARNAYTHLQPWSQTKAARTAVWHGGQLLCAARRIPPFQIRGQDAFMVYHATMVLWAYSMMMKARARRTGTATPIRGPSEAAIPNSSTEPLFLDDLSFKTQHGIDAFILMNAGRPCLHIMSHFRNCAATTDNTRQSSVRTQAICDLRSPSHIMKAGVALLEAAHPGVERRNGPPLLRALCGLMEELGSL</sequence>
<dbReference type="AlphaFoldDB" id="A0A6A5TSW1"/>
<evidence type="ECO:0000313" key="6">
    <source>
        <dbReference type="EMBL" id="KAF1955745.1"/>
    </source>
</evidence>
<dbReference type="PANTHER" id="PTHR47660">
    <property type="entry name" value="TRANSCRIPTION FACTOR WITH C2H2 AND ZN(2)-CYS(6) DNA BINDING DOMAIN (EUROFUNG)-RELATED-RELATED"/>
    <property type="match status" value="1"/>
</dbReference>
<name>A0A6A5TSW1_9PLEO</name>
<evidence type="ECO:0000256" key="5">
    <source>
        <dbReference type="ARBA" id="ARBA00023242"/>
    </source>
</evidence>
<keyword evidence="3" id="KW-0805">Transcription regulation</keyword>
<dbReference type="PANTHER" id="PTHR47660:SF8">
    <property type="entry name" value="TRANSCRIPTION FACTOR WITH C2H2 AND ZN(2)-CYS(6) DNA BINDING DOMAIN (EUROFUNG)"/>
    <property type="match status" value="1"/>
</dbReference>
<reference evidence="6" key="1">
    <citation type="journal article" date="2020" name="Stud. Mycol.">
        <title>101 Dothideomycetes genomes: a test case for predicting lifestyles and emergence of pathogens.</title>
        <authorList>
            <person name="Haridas S."/>
            <person name="Albert R."/>
            <person name="Binder M."/>
            <person name="Bloem J."/>
            <person name="Labutti K."/>
            <person name="Salamov A."/>
            <person name="Andreopoulos B."/>
            <person name="Baker S."/>
            <person name="Barry K."/>
            <person name="Bills G."/>
            <person name="Bluhm B."/>
            <person name="Cannon C."/>
            <person name="Castanera R."/>
            <person name="Culley D."/>
            <person name="Daum C."/>
            <person name="Ezra D."/>
            <person name="Gonzalez J."/>
            <person name="Henrissat B."/>
            <person name="Kuo A."/>
            <person name="Liang C."/>
            <person name="Lipzen A."/>
            <person name="Lutzoni F."/>
            <person name="Magnuson J."/>
            <person name="Mondo S."/>
            <person name="Nolan M."/>
            <person name="Ohm R."/>
            <person name="Pangilinan J."/>
            <person name="Park H.-J."/>
            <person name="Ramirez L."/>
            <person name="Alfaro M."/>
            <person name="Sun H."/>
            <person name="Tritt A."/>
            <person name="Yoshinaga Y."/>
            <person name="Zwiers L.-H."/>
            <person name="Turgeon B."/>
            <person name="Goodwin S."/>
            <person name="Spatafora J."/>
            <person name="Crous P."/>
            <person name="Grigoriev I."/>
        </authorList>
    </citation>
    <scope>NUCLEOTIDE SEQUENCE</scope>
    <source>
        <strain evidence="6">CBS 675.92</strain>
    </source>
</reference>
<feature type="non-terminal residue" evidence="6">
    <location>
        <position position="209"/>
    </location>
</feature>
<protein>
    <submittedName>
        <fullName evidence="6">Uncharacterized protein</fullName>
    </submittedName>
</protein>
<dbReference type="OrthoDB" id="40579at2759"/>
<evidence type="ECO:0000256" key="3">
    <source>
        <dbReference type="ARBA" id="ARBA00023015"/>
    </source>
</evidence>
<keyword evidence="5" id="KW-0539">Nucleus</keyword>